<feature type="transmembrane region" description="Helical" evidence="8">
    <location>
        <begin position="421"/>
        <end position="437"/>
    </location>
</feature>
<gene>
    <name evidence="9" type="primary">gntM</name>
    <name evidence="9" type="ORF">bsdE14_21710</name>
</gene>
<evidence type="ECO:0000256" key="1">
    <source>
        <dbReference type="ARBA" id="ARBA00004651"/>
    </source>
</evidence>
<evidence type="ECO:0000256" key="8">
    <source>
        <dbReference type="SAM" id="Phobius"/>
    </source>
</evidence>
<protein>
    <submittedName>
        <fullName evidence="9">Idonate transporter</fullName>
    </submittedName>
</protein>
<feature type="transmembrane region" description="Helical" evidence="8">
    <location>
        <begin position="97"/>
        <end position="130"/>
    </location>
</feature>
<accession>A0ABQ5N6C3</accession>
<evidence type="ECO:0000256" key="7">
    <source>
        <dbReference type="ARBA" id="ARBA00049663"/>
    </source>
</evidence>
<evidence type="ECO:0000313" key="10">
    <source>
        <dbReference type="Proteomes" id="UP001208567"/>
    </source>
</evidence>
<dbReference type="EMBL" id="BRXR01000001">
    <property type="protein sequence ID" value="GLC30761.1"/>
    <property type="molecule type" value="Genomic_DNA"/>
</dbReference>
<reference evidence="9 10" key="1">
    <citation type="journal article" date="2024" name="Int. J. Syst. Evol. Microbiol.">
        <title>Clostridium omnivorum sp. nov., isolated from anoxic soil under the treatment of reductive soil disinfestation.</title>
        <authorList>
            <person name="Ueki A."/>
            <person name="Tonouchi A."/>
            <person name="Kaku N."/>
            <person name="Honma S."/>
            <person name="Ueki K."/>
        </authorList>
    </citation>
    <scope>NUCLEOTIDE SEQUENCE [LARGE SCALE GENOMIC DNA]</scope>
    <source>
        <strain evidence="9 10">E14</strain>
    </source>
</reference>
<feature type="transmembrane region" description="Helical" evidence="8">
    <location>
        <begin position="136"/>
        <end position="154"/>
    </location>
</feature>
<evidence type="ECO:0000256" key="5">
    <source>
        <dbReference type="ARBA" id="ARBA00022989"/>
    </source>
</evidence>
<feature type="transmembrane region" description="Helical" evidence="8">
    <location>
        <begin position="12"/>
        <end position="38"/>
    </location>
</feature>
<sequence length="438" mass="46016">MPLFIVAIGVALLLLLMIGFKLNGFISLVLVSLVVGIMEGMPIQNVVNSVKNGVGGTLGSLALILGFGAMLGKLMAESGAAQRIAVTLIDKFGKKRIQWAVVITGFIVGIALFYEVGFVLLIPLVFTIAASADIPLLYIGVPMAAALSVTHGFLPPHPGPTAIAGVYKADLGKTLLYGIVLAIPTVIIAGPLFTKFLKNMEHPIPTNLYNPKIFKDEEMPGFGVSIFTGLIPVILMAIAAFANMYLPAKSQVRLISNFIGDPVIALLISVLVAIFTFGLNTGKKMPEVMKIVSESIASIAMILLIIAGGGAFKQVLIDSGVGKYIATVMTGSKLSPLVLAWLIAAILRLALGSATVASMTAAGIVAPLIAATNVSPELMVIATGAGSLIFSHVNDPGFWIFKEYFNLSIPETLKSWSVMETIISVSGLIGVLLVNMLL</sequence>
<dbReference type="RefSeq" id="WP_264850040.1">
    <property type="nucleotide sequence ID" value="NZ_BRXR01000001.1"/>
</dbReference>
<feature type="transmembrane region" description="Helical" evidence="8">
    <location>
        <begin position="350"/>
        <end position="371"/>
    </location>
</feature>
<proteinExistence type="inferred from homology"/>
<comment type="subcellular location">
    <subcellularLocation>
        <location evidence="1">Cell membrane</location>
        <topology evidence="1">Multi-pass membrane protein</topology>
    </subcellularLocation>
</comment>
<feature type="transmembrane region" description="Helical" evidence="8">
    <location>
        <begin position="324"/>
        <end position="344"/>
    </location>
</feature>
<feature type="transmembrane region" description="Helical" evidence="8">
    <location>
        <begin position="258"/>
        <end position="279"/>
    </location>
</feature>
<keyword evidence="3" id="KW-1003">Cell membrane</keyword>
<name>A0ABQ5N6C3_9CLOT</name>
<evidence type="ECO:0000256" key="4">
    <source>
        <dbReference type="ARBA" id="ARBA00022692"/>
    </source>
</evidence>
<dbReference type="Pfam" id="PF02447">
    <property type="entry name" value="GntP_permease"/>
    <property type="match status" value="1"/>
</dbReference>
<feature type="transmembrane region" description="Helical" evidence="8">
    <location>
        <begin position="222"/>
        <end position="246"/>
    </location>
</feature>
<dbReference type="PIRSF" id="PIRSF002746">
    <property type="entry name" value="Gluconate_transporter"/>
    <property type="match status" value="1"/>
</dbReference>
<organism evidence="9 10">
    <name type="scientific">Clostridium omnivorum</name>
    <dbReference type="NCBI Taxonomy" id="1604902"/>
    <lineage>
        <taxon>Bacteria</taxon>
        <taxon>Bacillati</taxon>
        <taxon>Bacillota</taxon>
        <taxon>Clostridia</taxon>
        <taxon>Eubacteriales</taxon>
        <taxon>Clostridiaceae</taxon>
        <taxon>Clostridium</taxon>
    </lineage>
</organism>
<keyword evidence="10" id="KW-1185">Reference proteome</keyword>
<dbReference type="Proteomes" id="UP001208567">
    <property type="component" value="Unassembled WGS sequence"/>
</dbReference>
<feature type="transmembrane region" description="Helical" evidence="8">
    <location>
        <begin position="291"/>
        <end position="312"/>
    </location>
</feature>
<comment type="caution">
    <text evidence="9">The sequence shown here is derived from an EMBL/GenBank/DDBJ whole genome shotgun (WGS) entry which is preliminary data.</text>
</comment>
<keyword evidence="4 8" id="KW-0812">Transmembrane</keyword>
<evidence type="ECO:0000313" key="9">
    <source>
        <dbReference type="EMBL" id="GLC30761.1"/>
    </source>
</evidence>
<evidence type="ECO:0000256" key="2">
    <source>
        <dbReference type="ARBA" id="ARBA00022448"/>
    </source>
</evidence>
<dbReference type="PANTHER" id="PTHR30354">
    <property type="entry name" value="GNT FAMILY GLUCONATE TRANSPORTER"/>
    <property type="match status" value="1"/>
</dbReference>
<comment type="similarity">
    <text evidence="7">Belongs to the GntP permease family.</text>
</comment>
<dbReference type="PANTHER" id="PTHR30354:SF22">
    <property type="entry name" value="HIGH-AFFINITY GLUCONATE TRANSPORTER"/>
    <property type="match status" value="1"/>
</dbReference>
<evidence type="ECO:0000256" key="3">
    <source>
        <dbReference type="ARBA" id="ARBA00022475"/>
    </source>
</evidence>
<keyword evidence="6 8" id="KW-0472">Membrane</keyword>
<feature type="transmembrane region" description="Helical" evidence="8">
    <location>
        <begin position="175"/>
        <end position="193"/>
    </location>
</feature>
<dbReference type="NCBIfam" id="NF011560">
    <property type="entry name" value="PRK14984.1"/>
    <property type="match status" value="1"/>
</dbReference>
<keyword evidence="5 8" id="KW-1133">Transmembrane helix</keyword>
<dbReference type="InterPro" id="IPR003474">
    <property type="entry name" value="Glcn_transporter"/>
</dbReference>
<dbReference type="NCBIfam" id="TIGR00791">
    <property type="entry name" value="gntP"/>
    <property type="match status" value="1"/>
</dbReference>
<evidence type="ECO:0000256" key="6">
    <source>
        <dbReference type="ARBA" id="ARBA00023136"/>
    </source>
</evidence>
<feature type="transmembrane region" description="Helical" evidence="8">
    <location>
        <begin position="58"/>
        <end position="76"/>
    </location>
</feature>
<keyword evidence="2" id="KW-0813">Transport</keyword>